<comment type="similarity">
    <text evidence="1">Belongs to the protease inhibitor I9 family.</text>
</comment>
<evidence type="ECO:0000256" key="2">
    <source>
        <dbReference type="SAM" id="MobiDB-lite"/>
    </source>
</evidence>
<name>A0A0G4KNZ9_VERLO</name>
<dbReference type="SUPFAM" id="SSF54897">
    <property type="entry name" value="Protease propeptides/inhibitors"/>
    <property type="match status" value="1"/>
</dbReference>
<dbReference type="Gene3D" id="3.30.70.80">
    <property type="entry name" value="Peptidase S8 propeptide/proteinase inhibitor I9"/>
    <property type="match status" value="1"/>
</dbReference>
<dbReference type="Pfam" id="PF05922">
    <property type="entry name" value="Inhibitor_I9"/>
    <property type="match status" value="1"/>
</dbReference>
<evidence type="ECO:0000256" key="1">
    <source>
        <dbReference type="ARBA" id="ARBA00038069"/>
    </source>
</evidence>
<dbReference type="InterPro" id="IPR052471">
    <property type="entry name" value="PBI_I9"/>
</dbReference>
<proteinExistence type="inferred from homology"/>
<feature type="region of interest" description="Disordered" evidence="2">
    <location>
        <begin position="34"/>
        <end position="58"/>
    </location>
</feature>
<dbReference type="EMBL" id="CVQI01002224">
    <property type="protein sequence ID" value="CRK11401.1"/>
    <property type="molecule type" value="Genomic_DNA"/>
</dbReference>
<dbReference type="FunFam" id="3.30.70.80:FF:000005">
    <property type="entry name" value="Proteinase inhibitor I2B"/>
    <property type="match status" value="1"/>
</dbReference>
<dbReference type="InterPro" id="IPR037045">
    <property type="entry name" value="S8pro/Inhibitor_I9_sf"/>
</dbReference>
<gene>
    <name evidence="4" type="ORF">BN1723_001764</name>
</gene>
<sequence length="129" mass="14324">MQGAPSLLCYAAHKMRHPGFIRSIQHPRASQATTFPQQRLSSLSQTTQLSQTTNRNENMPSYIVTCKQGATDEQVNSAKEHAKSQGGTITHEYNLIKGFAVKFDEDAIIALEAHEHVESVEADGEMRIQ</sequence>
<feature type="domain" description="Inhibitor I9" evidence="3">
    <location>
        <begin position="61"/>
        <end position="128"/>
    </location>
</feature>
<evidence type="ECO:0000313" key="4">
    <source>
        <dbReference type="EMBL" id="CRK11401.1"/>
    </source>
</evidence>
<evidence type="ECO:0000259" key="3">
    <source>
        <dbReference type="Pfam" id="PF05922"/>
    </source>
</evidence>
<dbReference type="AlphaFoldDB" id="A0A0G4KNZ9"/>
<accession>A0A0G4KNZ9</accession>
<evidence type="ECO:0000313" key="5">
    <source>
        <dbReference type="Proteomes" id="UP000045706"/>
    </source>
</evidence>
<reference evidence="5" key="1">
    <citation type="submission" date="2015-05" db="EMBL/GenBank/DDBJ databases">
        <authorList>
            <person name="Fogelqvist Johan"/>
        </authorList>
    </citation>
    <scope>NUCLEOTIDE SEQUENCE [LARGE SCALE GENOMIC DNA]</scope>
</reference>
<feature type="compositionally biased region" description="Low complexity" evidence="2">
    <location>
        <begin position="37"/>
        <end position="53"/>
    </location>
</feature>
<protein>
    <recommendedName>
        <fullName evidence="3">Inhibitor I9 domain-containing protein</fullName>
    </recommendedName>
</protein>
<dbReference type="GO" id="GO:0004866">
    <property type="term" value="F:endopeptidase inhibitor activity"/>
    <property type="evidence" value="ECO:0007669"/>
    <property type="project" value="TreeGrafter"/>
</dbReference>
<dbReference type="GO" id="GO:0042144">
    <property type="term" value="P:vacuole fusion, non-autophagic"/>
    <property type="evidence" value="ECO:0007669"/>
    <property type="project" value="TreeGrafter"/>
</dbReference>
<dbReference type="InterPro" id="IPR010259">
    <property type="entry name" value="S8pro/Inhibitor_I9"/>
</dbReference>
<organism evidence="4 5">
    <name type="scientific">Verticillium longisporum</name>
    <name type="common">Verticillium dahliae var. longisporum</name>
    <dbReference type="NCBI Taxonomy" id="100787"/>
    <lineage>
        <taxon>Eukaryota</taxon>
        <taxon>Fungi</taxon>
        <taxon>Dikarya</taxon>
        <taxon>Ascomycota</taxon>
        <taxon>Pezizomycotina</taxon>
        <taxon>Sordariomycetes</taxon>
        <taxon>Hypocreomycetidae</taxon>
        <taxon>Glomerellales</taxon>
        <taxon>Plectosphaerellaceae</taxon>
        <taxon>Verticillium</taxon>
    </lineage>
</organism>
<dbReference type="PANTHER" id="PTHR28288:SF2">
    <property type="entry name" value="PROTEASE B INHIBITOR 2"/>
    <property type="match status" value="1"/>
</dbReference>
<dbReference type="PANTHER" id="PTHR28288">
    <property type="entry name" value="PROTEASE B INHIBITOR 2"/>
    <property type="match status" value="1"/>
</dbReference>
<dbReference type="Proteomes" id="UP000045706">
    <property type="component" value="Unassembled WGS sequence"/>
</dbReference>